<evidence type="ECO:0000313" key="2">
    <source>
        <dbReference type="EMBL" id="MCU0104423.1"/>
    </source>
</evidence>
<dbReference type="InterPro" id="IPR025375">
    <property type="entry name" value="DUF4365"/>
</dbReference>
<accession>A0ABT2PXS8</accession>
<name>A0ABT2PXS8_9MOLU</name>
<dbReference type="Proteomes" id="UP001209076">
    <property type="component" value="Unassembled WGS sequence"/>
</dbReference>
<keyword evidence="3" id="KW-1185">Reference proteome</keyword>
<protein>
    <submittedName>
        <fullName evidence="2">DUF4365 domain-containing protein</fullName>
    </submittedName>
</protein>
<dbReference type="RefSeq" id="WP_262095656.1">
    <property type="nucleotide sequence ID" value="NZ_JAOEGN010000003.1"/>
</dbReference>
<dbReference type="EMBL" id="JAOEGN010000003">
    <property type="protein sequence ID" value="MCU0104423.1"/>
    <property type="molecule type" value="Genomic_DNA"/>
</dbReference>
<proteinExistence type="predicted"/>
<evidence type="ECO:0000259" key="1">
    <source>
        <dbReference type="Pfam" id="PF14280"/>
    </source>
</evidence>
<dbReference type="Pfam" id="PF14280">
    <property type="entry name" value="DUF4365"/>
    <property type="match status" value="1"/>
</dbReference>
<reference evidence="3" key="1">
    <citation type="submission" date="2023-07" db="EMBL/GenBank/DDBJ databases">
        <title>Novel Mycoplasma species identified in domestic and wild animals.</title>
        <authorList>
            <person name="Volokhov D.V."/>
            <person name="Furtak V.A."/>
            <person name="Zagorodnyaya T.A."/>
        </authorList>
    </citation>
    <scope>NUCLEOTIDE SEQUENCE [LARGE SCALE GENOMIC DNA]</scope>
    <source>
        <strain evidence="3">92-19</strain>
    </source>
</reference>
<feature type="domain" description="DUF4365" evidence="1">
    <location>
        <begin position="19"/>
        <end position="119"/>
    </location>
</feature>
<organism evidence="2 3">
    <name type="scientific">Paracholeplasma vituli</name>
    <dbReference type="NCBI Taxonomy" id="69473"/>
    <lineage>
        <taxon>Bacteria</taxon>
        <taxon>Bacillati</taxon>
        <taxon>Mycoplasmatota</taxon>
        <taxon>Mollicutes</taxon>
        <taxon>Acholeplasmatales</taxon>
        <taxon>Acholeplasmataceae</taxon>
        <taxon>Paracholeplasma</taxon>
    </lineage>
</organism>
<comment type="caution">
    <text evidence="2">The sequence shown here is derived from an EMBL/GenBank/DDBJ whole genome shotgun (WGS) entry which is preliminary data.</text>
</comment>
<evidence type="ECO:0000313" key="3">
    <source>
        <dbReference type="Proteomes" id="UP001209076"/>
    </source>
</evidence>
<sequence length="331" mass="38594">MTNTRTVPIRSKQHEINDIGTAIFHYAISKHMVTRSIEKNDYGIDELIDIVDISDVKGMYTQKLPGQIIAVQLKSTTRKSNSLRLKNSTLNYLFYNNIPTFLVKVDVKSKTYSFANIRKQVRNNWDLFIGNNPFSLKLNKRTEGEDREHLLKVIENRYLKNSGTSSRDLDLDYLLCNASLLMEFSEELDRYEFEMDVMIFLSTFNSHLSFLRDSLRNNNDLGVTYGKVNSNAELILILLKETASNFYRCQSKKDGLDLREGLIYQELANMHLALELLVKVFSTEKNYWYYKYGYRMDSIWPHNLIISFNEFFGSITTIVDLGKLVRISEMK</sequence>
<gene>
    <name evidence="2" type="ORF">N7603_01980</name>
</gene>